<evidence type="ECO:0000313" key="2">
    <source>
        <dbReference type="Proteomes" id="UP001251528"/>
    </source>
</evidence>
<sequence>MAPPESAAAAVAAATTTTITPYRQIRATHTPHLITVYQAYKSSIASAAVQAQKLNASSDFRPGRMTWIKPSWSWMMYRAGYSHKDAGQERVLALRMKHEHFVGLLERGVLSTHGGLATDRDKAGEVRIQWDPERNERLEVLPYRSIQIGIPASLSTTWAEQWIAEIEDVTDRARGLKRLLDERPDITREELLNLGLVPEETVFEVSQTIREKLAMDVTGP</sequence>
<dbReference type="Pfam" id="PF14124">
    <property type="entry name" value="DUF4291"/>
    <property type="match status" value="1"/>
</dbReference>
<protein>
    <recommendedName>
        <fullName evidence="3">ATP-dependent RNA helicase DHX8</fullName>
    </recommendedName>
</protein>
<dbReference type="InterPro" id="IPR025633">
    <property type="entry name" value="DUF4291"/>
</dbReference>
<dbReference type="PANTHER" id="PTHR38567">
    <property type="entry name" value="DUF4291 DOMAIN-CONTAINING PROTEIN"/>
    <property type="match status" value="1"/>
</dbReference>
<evidence type="ECO:0000313" key="1">
    <source>
        <dbReference type="EMBL" id="KAK2592865.1"/>
    </source>
</evidence>
<gene>
    <name evidence="1" type="ORF">QQS21_009432</name>
</gene>
<dbReference type="AlphaFoldDB" id="A0AAJ0CGX9"/>
<dbReference type="EMBL" id="JASWJB010000241">
    <property type="protein sequence ID" value="KAK2592865.1"/>
    <property type="molecule type" value="Genomic_DNA"/>
</dbReference>
<dbReference type="Proteomes" id="UP001251528">
    <property type="component" value="Unassembled WGS sequence"/>
</dbReference>
<comment type="caution">
    <text evidence="1">The sequence shown here is derived from an EMBL/GenBank/DDBJ whole genome shotgun (WGS) entry which is preliminary data.</text>
</comment>
<evidence type="ECO:0008006" key="3">
    <source>
        <dbReference type="Google" id="ProtNLM"/>
    </source>
</evidence>
<keyword evidence="2" id="KW-1185">Reference proteome</keyword>
<accession>A0AAJ0CGX9</accession>
<proteinExistence type="predicted"/>
<name>A0AAJ0CGX9_9HYPO</name>
<reference evidence="1" key="1">
    <citation type="submission" date="2023-06" db="EMBL/GenBank/DDBJ databases">
        <title>Conoideocrella luteorostrata (Hypocreales: Clavicipitaceae), a potential biocontrol fungus for elongate hemlock scale in United States Christmas tree production areas.</title>
        <authorList>
            <person name="Barrett H."/>
            <person name="Lovett B."/>
            <person name="Macias A.M."/>
            <person name="Stajich J.E."/>
            <person name="Kasson M.T."/>
        </authorList>
    </citation>
    <scope>NUCLEOTIDE SEQUENCE</scope>
    <source>
        <strain evidence="1">ARSEF 14590</strain>
    </source>
</reference>
<dbReference type="PANTHER" id="PTHR38567:SF1">
    <property type="entry name" value="DUF4291 DOMAIN-CONTAINING PROTEIN"/>
    <property type="match status" value="1"/>
</dbReference>
<organism evidence="1 2">
    <name type="scientific">Conoideocrella luteorostrata</name>
    <dbReference type="NCBI Taxonomy" id="1105319"/>
    <lineage>
        <taxon>Eukaryota</taxon>
        <taxon>Fungi</taxon>
        <taxon>Dikarya</taxon>
        <taxon>Ascomycota</taxon>
        <taxon>Pezizomycotina</taxon>
        <taxon>Sordariomycetes</taxon>
        <taxon>Hypocreomycetidae</taxon>
        <taxon>Hypocreales</taxon>
        <taxon>Clavicipitaceae</taxon>
        <taxon>Conoideocrella</taxon>
    </lineage>
</organism>